<dbReference type="PANTHER" id="PTHR30537:SF5">
    <property type="entry name" value="HTH-TYPE TRANSCRIPTIONAL ACTIVATOR TTDR-RELATED"/>
    <property type="match status" value="1"/>
</dbReference>
<dbReference type="GO" id="GO:0003677">
    <property type="term" value="F:DNA binding"/>
    <property type="evidence" value="ECO:0007669"/>
    <property type="project" value="UniProtKB-KW"/>
</dbReference>
<protein>
    <submittedName>
        <fullName evidence="5">LysR family transcriptional regulator</fullName>
    </submittedName>
</protein>
<dbReference type="RefSeq" id="WP_162049174.1">
    <property type="nucleotide sequence ID" value="NZ_AP019011.1"/>
</dbReference>
<dbReference type="CDD" id="cd08422">
    <property type="entry name" value="PBP2_CrgA_like"/>
    <property type="match status" value="1"/>
</dbReference>
<dbReference type="Gene3D" id="1.10.10.10">
    <property type="entry name" value="Winged helix-like DNA-binding domain superfamily/Winged helix DNA-binding domain"/>
    <property type="match status" value="1"/>
</dbReference>
<evidence type="ECO:0000256" key="3">
    <source>
        <dbReference type="ARBA" id="ARBA00023125"/>
    </source>
</evidence>
<dbReference type="EMBL" id="AP022345">
    <property type="protein sequence ID" value="BBU67855.1"/>
    <property type="molecule type" value="Genomic_DNA"/>
</dbReference>
<keyword evidence="2" id="KW-0805">Transcription regulation</keyword>
<organism evidence="5 6">
    <name type="scientific">Fluviibacter phosphoraccumulans</name>
    <dbReference type="NCBI Taxonomy" id="1751046"/>
    <lineage>
        <taxon>Bacteria</taxon>
        <taxon>Pseudomonadati</taxon>
        <taxon>Pseudomonadota</taxon>
        <taxon>Betaproteobacteria</taxon>
        <taxon>Rhodocyclales</taxon>
        <taxon>Fluviibacteraceae</taxon>
        <taxon>Fluviibacter</taxon>
    </lineage>
</organism>
<dbReference type="Gene3D" id="3.40.190.290">
    <property type="match status" value="1"/>
</dbReference>
<dbReference type="SUPFAM" id="SSF53850">
    <property type="entry name" value="Periplasmic binding protein-like II"/>
    <property type="match status" value="1"/>
</dbReference>
<dbReference type="AlphaFoldDB" id="A0A679I7P9"/>
<dbReference type="PANTHER" id="PTHR30537">
    <property type="entry name" value="HTH-TYPE TRANSCRIPTIONAL REGULATOR"/>
    <property type="match status" value="1"/>
</dbReference>
<keyword evidence="4" id="KW-0804">Transcription</keyword>
<keyword evidence="6" id="KW-1185">Reference proteome</keyword>
<dbReference type="FunFam" id="3.40.190.290:FF:000001">
    <property type="entry name" value="Transcriptional regulator, LysR family"/>
    <property type="match status" value="1"/>
</dbReference>
<dbReference type="InterPro" id="IPR036388">
    <property type="entry name" value="WH-like_DNA-bd_sf"/>
</dbReference>
<dbReference type="PROSITE" id="PS50931">
    <property type="entry name" value="HTH_LYSR"/>
    <property type="match status" value="1"/>
</dbReference>
<evidence type="ECO:0000256" key="2">
    <source>
        <dbReference type="ARBA" id="ARBA00023015"/>
    </source>
</evidence>
<dbReference type="Pfam" id="PF03466">
    <property type="entry name" value="LysR_substrate"/>
    <property type="match status" value="1"/>
</dbReference>
<comment type="similarity">
    <text evidence="1">Belongs to the LysR transcriptional regulatory family.</text>
</comment>
<evidence type="ECO:0000313" key="6">
    <source>
        <dbReference type="Proteomes" id="UP000463961"/>
    </source>
</evidence>
<dbReference type="OrthoDB" id="8705920at2"/>
<sequence length="319" mass="34871">MNPFKEMQALVLVATHGSLSAAARVEGVTPAIIARRLDALEERLGSQLLHRTTRRVSLTESGDNYLEDCIRILNDLASAESAASRGSVQVSGHLRITAPAGFGRRHVAPHVPAFLERHQDVSITLDLSDRLVDLVNEGFDCAIRLGALADSNLVSVALGDMQRVVVASPAYLERCGQPRSPEELVKHDCLALGPQRGWTFRAAVGSAKTRNIRVKGSMECNDGVVLAEWARAGAGLAWRSMWEVGEDLQAGRLVSVLDDWAAPPVGIYAVFPERRHLPLKVRAFIDLLKDAYSQKNYWLPKGNGLKPVQPKPRRNSAHS</sequence>
<gene>
    <name evidence="5" type="ORF">ICHIAU1_01380</name>
</gene>
<dbReference type="InterPro" id="IPR000847">
    <property type="entry name" value="LysR_HTH_N"/>
</dbReference>
<proteinExistence type="inferred from homology"/>
<name>A0A679I7P9_9RHOO</name>
<reference evidence="6" key="1">
    <citation type="submission" date="2020-01" db="EMBL/GenBank/DDBJ databases">
        <title>Phosphoaccumulans saitamaens gen. nov., sp. nov., a polyphosphate accumulating bacterium isolated from surface river water.</title>
        <authorList>
            <person name="Watanabe K."/>
            <person name="Suda W."/>
        </authorList>
    </citation>
    <scope>NUCLEOTIDE SEQUENCE [LARGE SCALE GENOMIC DNA]</scope>
    <source>
        <strain evidence="6">ICHIAU1</strain>
    </source>
</reference>
<dbReference type="InterPro" id="IPR036390">
    <property type="entry name" value="WH_DNA-bd_sf"/>
</dbReference>
<dbReference type="FunFam" id="1.10.10.10:FF:000001">
    <property type="entry name" value="LysR family transcriptional regulator"/>
    <property type="match status" value="1"/>
</dbReference>
<accession>A0A679I7P9</accession>
<dbReference type="GO" id="GO:0003700">
    <property type="term" value="F:DNA-binding transcription factor activity"/>
    <property type="evidence" value="ECO:0007669"/>
    <property type="project" value="InterPro"/>
</dbReference>
<keyword evidence="3" id="KW-0238">DNA-binding</keyword>
<dbReference type="InterPro" id="IPR005119">
    <property type="entry name" value="LysR_subst-bd"/>
</dbReference>
<evidence type="ECO:0000256" key="1">
    <source>
        <dbReference type="ARBA" id="ARBA00009437"/>
    </source>
</evidence>
<dbReference type="SUPFAM" id="SSF46785">
    <property type="entry name" value="Winged helix' DNA-binding domain"/>
    <property type="match status" value="1"/>
</dbReference>
<dbReference type="Pfam" id="PF00126">
    <property type="entry name" value="HTH_1"/>
    <property type="match status" value="1"/>
</dbReference>
<evidence type="ECO:0000256" key="4">
    <source>
        <dbReference type="ARBA" id="ARBA00023163"/>
    </source>
</evidence>
<dbReference type="Proteomes" id="UP000463961">
    <property type="component" value="Chromosome"/>
</dbReference>
<dbReference type="InterPro" id="IPR058163">
    <property type="entry name" value="LysR-type_TF_proteobact-type"/>
</dbReference>
<evidence type="ECO:0000313" key="5">
    <source>
        <dbReference type="EMBL" id="BBU67855.1"/>
    </source>
</evidence>